<proteinExistence type="predicted"/>
<reference evidence="2 3" key="1">
    <citation type="submission" date="2024-04" db="EMBL/GenBank/DDBJ databases">
        <authorList>
            <consortium name="Genoscope - CEA"/>
            <person name="William W."/>
        </authorList>
    </citation>
    <scope>NUCLEOTIDE SEQUENCE [LARGE SCALE GENOMIC DNA]</scope>
</reference>
<accession>A0AAV2IKS5</accession>
<evidence type="ECO:0000313" key="3">
    <source>
        <dbReference type="Proteomes" id="UP001497497"/>
    </source>
</evidence>
<protein>
    <submittedName>
        <fullName evidence="2">Uncharacterized protein</fullName>
    </submittedName>
</protein>
<sequence>MDNKPKGWPGPHHEKTDQILDKIVTGKSIPKNSEEKKLKEQYGKDGIDEYLRHKANPHGAGINAQDAALSPQFFREKLQNLRRQPKHEKEKVGGTSPSGLVKTERVTKLNGNLTEINSSKNIADAFRSRLVKLIKLASEKAKLIEKHKSDSSEEEGTRLKMNSLQRQLGNGVQQNFDVLYSDSNAYEDSDSEIDLKEDDEERLLAEARSGQPTAADFNLLENIEHLTSKFLGDNWEKIGELNKVSGEDESANAKSRDLHYQKQRVKRSGTEAAMEDRLNVKPEPSPKTPLPLYLQDENKAKEFYEKWQKLKPQATKLESEIKRAGAKYAEVSDDLQQIVQKGDELMAKAGKAKSDDSGQKSIDGTNWDAAKKEFEVFKKEIVAKEDQFLKIKTQVDPDLASETAAKLKEVVYKLKEAA</sequence>
<feature type="region of interest" description="Disordered" evidence="1">
    <location>
        <begin position="1"/>
        <end position="41"/>
    </location>
</feature>
<name>A0AAV2IKS5_LYMST</name>
<dbReference type="AlphaFoldDB" id="A0AAV2IKS5"/>
<dbReference type="Proteomes" id="UP001497497">
    <property type="component" value="Unassembled WGS sequence"/>
</dbReference>
<gene>
    <name evidence="2" type="ORF">GSLYS_00021041001</name>
</gene>
<organism evidence="2 3">
    <name type="scientific">Lymnaea stagnalis</name>
    <name type="common">Great pond snail</name>
    <name type="synonym">Helix stagnalis</name>
    <dbReference type="NCBI Taxonomy" id="6523"/>
    <lineage>
        <taxon>Eukaryota</taxon>
        <taxon>Metazoa</taxon>
        <taxon>Spiralia</taxon>
        <taxon>Lophotrochozoa</taxon>
        <taxon>Mollusca</taxon>
        <taxon>Gastropoda</taxon>
        <taxon>Heterobranchia</taxon>
        <taxon>Euthyneura</taxon>
        <taxon>Panpulmonata</taxon>
        <taxon>Hygrophila</taxon>
        <taxon>Lymnaeoidea</taxon>
        <taxon>Lymnaeidae</taxon>
        <taxon>Lymnaea</taxon>
    </lineage>
</organism>
<keyword evidence="3" id="KW-1185">Reference proteome</keyword>
<evidence type="ECO:0000313" key="2">
    <source>
        <dbReference type="EMBL" id="CAL1547724.1"/>
    </source>
</evidence>
<feature type="region of interest" description="Disordered" evidence="1">
    <location>
        <begin position="246"/>
        <end position="292"/>
    </location>
</feature>
<feature type="compositionally biased region" description="Basic and acidic residues" evidence="1">
    <location>
        <begin position="32"/>
        <end position="41"/>
    </location>
</feature>
<comment type="caution">
    <text evidence="2">The sequence shown here is derived from an EMBL/GenBank/DDBJ whole genome shotgun (WGS) entry which is preliminary data.</text>
</comment>
<feature type="compositionally biased region" description="Basic and acidic residues" evidence="1">
    <location>
        <begin position="1"/>
        <end position="20"/>
    </location>
</feature>
<dbReference type="EMBL" id="CAXITT010001049">
    <property type="protein sequence ID" value="CAL1547724.1"/>
    <property type="molecule type" value="Genomic_DNA"/>
</dbReference>
<evidence type="ECO:0000256" key="1">
    <source>
        <dbReference type="SAM" id="MobiDB-lite"/>
    </source>
</evidence>
<feature type="non-terminal residue" evidence="2">
    <location>
        <position position="418"/>
    </location>
</feature>